<evidence type="ECO:0000256" key="3">
    <source>
        <dbReference type="ARBA" id="ARBA00007164"/>
    </source>
</evidence>
<evidence type="ECO:0000256" key="1">
    <source>
        <dbReference type="ARBA" id="ARBA00003217"/>
    </source>
</evidence>
<dbReference type="InterPro" id="IPR037167">
    <property type="entry name" value="Peptidase_S11_C_sf"/>
</dbReference>
<dbReference type="GO" id="GO:0009252">
    <property type="term" value="P:peptidoglycan biosynthetic process"/>
    <property type="evidence" value="ECO:0007669"/>
    <property type="project" value="UniProtKB-UniPathway"/>
</dbReference>
<evidence type="ECO:0000256" key="10">
    <source>
        <dbReference type="ARBA" id="ARBA00022984"/>
    </source>
</evidence>
<evidence type="ECO:0000256" key="9">
    <source>
        <dbReference type="ARBA" id="ARBA00022960"/>
    </source>
</evidence>
<dbReference type="InterPro" id="IPR018044">
    <property type="entry name" value="Peptidase_S11"/>
</dbReference>
<feature type="chain" id="PRO_5007816433" description="serine-type D-Ala-D-Ala carboxypeptidase" evidence="16">
    <location>
        <begin position="30"/>
        <end position="400"/>
    </location>
</feature>
<dbReference type="InterPro" id="IPR012907">
    <property type="entry name" value="Peptidase_S11_C"/>
</dbReference>
<feature type="active site" evidence="13">
    <location>
        <position position="138"/>
    </location>
</feature>
<comment type="similarity">
    <text evidence="3 15">Belongs to the peptidase S11 family.</text>
</comment>
<dbReference type="KEGG" id="ahu:A6A40_07270"/>
<keyword evidence="5 18" id="KW-0121">Carboxypeptidase</keyword>
<feature type="binding site" evidence="14">
    <location>
        <position position="240"/>
    </location>
    <ligand>
        <name>substrate</name>
    </ligand>
</feature>
<dbReference type="Pfam" id="PF00768">
    <property type="entry name" value="Peptidase_S11"/>
    <property type="match status" value="1"/>
</dbReference>
<dbReference type="Pfam" id="PF07943">
    <property type="entry name" value="PBP5_C"/>
    <property type="match status" value="1"/>
</dbReference>
<evidence type="ECO:0000313" key="19">
    <source>
        <dbReference type="Proteomes" id="UP000077405"/>
    </source>
</evidence>
<dbReference type="InterPro" id="IPR001967">
    <property type="entry name" value="Peptidase_S11_N"/>
</dbReference>
<dbReference type="OrthoDB" id="9795979at2"/>
<keyword evidence="9" id="KW-0133">Cell shape</keyword>
<dbReference type="Gene3D" id="2.60.410.10">
    <property type="entry name" value="D-Ala-D-Ala carboxypeptidase, C-terminal domain"/>
    <property type="match status" value="1"/>
</dbReference>
<dbReference type="RefSeq" id="WP_063634816.1">
    <property type="nucleotide sequence ID" value="NZ_CP015285.1"/>
</dbReference>
<evidence type="ECO:0000256" key="5">
    <source>
        <dbReference type="ARBA" id="ARBA00022645"/>
    </source>
</evidence>
<dbReference type="EC" id="3.4.16.4" evidence="4"/>
<dbReference type="GO" id="GO:0006508">
    <property type="term" value="P:proteolysis"/>
    <property type="evidence" value="ECO:0007669"/>
    <property type="project" value="UniProtKB-KW"/>
</dbReference>
<dbReference type="InterPro" id="IPR012338">
    <property type="entry name" value="Beta-lactam/transpept-like"/>
</dbReference>
<dbReference type="SUPFAM" id="SSF69189">
    <property type="entry name" value="Penicillin-binding protein associated domain"/>
    <property type="match status" value="1"/>
</dbReference>
<dbReference type="Proteomes" id="UP000077405">
    <property type="component" value="Chromosome"/>
</dbReference>
<evidence type="ECO:0000256" key="15">
    <source>
        <dbReference type="RuleBase" id="RU004016"/>
    </source>
</evidence>
<feature type="active site" description="Acyl-ester intermediate" evidence="13">
    <location>
        <position position="78"/>
    </location>
</feature>
<evidence type="ECO:0000256" key="11">
    <source>
        <dbReference type="ARBA" id="ARBA00023316"/>
    </source>
</evidence>
<feature type="domain" description="Peptidase S11 D-Ala-D-Ala carboxypeptidase A C-terminal" evidence="17">
    <location>
        <begin position="290"/>
        <end position="380"/>
    </location>
</feature>
<evidence type="ECO:0000313" key="18">
    <source>
        <dbReference type="EMBL" id="ANC91723.1"/>
    </source>
</evidence>
<protein>
    <recommendedName>
        <fullName evidence="4">serine-type D-Ala-D-Ala carboxypeptidase</fullName>
        <ecNumber evidence="4">3.4.16.4</ecNumber>
    </recommendedName>
</protein>
<feature type="active site" description="Proton acceptor" evidence="13">
    <location>
        <position position="81"/>
    </location>
</feature>
<evidence type="ECO:0000256" key="7">
    <source>
        <dbReference type="ARBA" id="ARBA00022729"/>
    </source>
</evidence>
<gene>
    <name evidence="18" type="ORF">A6A40_07270</name>
</gene>
<proteinExistence type="inferred from homology"/>
<keyword evidence="19" id="KW-1185">Reference proteome</keyword>
<accession>A0A160JFN3</accession>
<dbReference type="UniPathway" id="UPA00219"/>
<dbReference type="SMART" id="SM00936">
    <property type="entry name" value="PBP5_C"/>
    <property type="match status" value="1"/>
</dbReference>
<reference evidence="18 19" key="1">
    <citation type="journal article" date="2013" name="Int. J. Syst. Evol. Microbiol.">
        <title>Azospirillum humicireducens sp. nov., a nitrogen-fixing bacterium isolated from a microbial fuel cell.</title>
        <authorList>
            <person name="Zhou S."/>
            <person name="Han L."/>
            <person name="Wang Y."/>
            <person name="Yang G."/>
            <person name="Zhuang L."/>
            <person name="Hu P."/>
        </authorList>
    </citation>
    <scope>NUCLEOTIDE SEQUENCE [LARGE SCALE GENOMIC DNA]</scope>
    <source>
        <strain evidence="18 19">SgZ-5</strain>
    </source>
</reference>
<keyword evidence="11" id="KW-0961">Cell wall biogenesis/degradation</keyword>
<evidence type="ECO:0000256" key="13">
    <source>
        <dbReference type="PIRSR" id="PIRSR618044-1"/>
    </source>
</evidence>
<evidence type="ECO:0000256" key="12">
    <source>
        <dbReference type="ARBA" id="ARBA00034000"/>
    </source>
</evidence>
<evidence type="ECO:0000256" key="6">
    <source>
        <dbReference type="ARBA" id="ARBA00022670"/>
    </source>
</evidence>
<evidence type="ECO:0000256" key="2">
    <source>
        <dbReference type="ARBA" id="ARBA00004752"/>
    </source>
</evidence>
<dbReference type="InterPro" id="IPR015956">
    <property type="entry name" value="Peniciliin-bd_prot_C_sf"/>
</dbReference>
<keyword evidence="10" id="KW-0573">Peptidoglycan synthesis</keyword>
<dbReference type="GO" id="GO:0071555">
    <property type="term" value="P:cell wall organization"/>
    <property type="evidence" value="ECO:0007669"/>
    <property type="project" value="UniProtKB-KW"/>
</dbReference>
<dbReference type="PRINTS" id="PR00725">
    <property type="entry name" value="DADACBPTASE1"/>
</dbReference>
<comment type="catalytic activity">
    <reaction evidence="12">
        <text>Preferential cleavage: (Ac)2-L-Lys-D-Ala-|-D-Ala. Also transpeptidation of peptidyl-alanyl moieties that are N-acyl substituents of D-alanine.</text>
        <dbReference type="EC" id="3.4.16.4"/>
    </reaction>
</comment>
<evidence type="ECO:0000259" key="17">
    <source>
        <dbReference type="SMART" id="SM00936"/>
    </source>
</evidence>
<organism evidence="18 19">
    <name type="scientific">Azospirillum humicireducens</name>
    <dbReference type="NCBI Taxonomy" id="1226968"/>
    <lineage>
        <taxon>Bacteria</taxon>
        <taxon>Pseudomonadati</taxon>
        <taxon>Pseudomonadota</taxon>
        <taxon>Alphaproteobacteria</taxon>
        <taxon>Rhodospirillales</taxon>
        <taxon>Azospirillaceae</taxon>
        <taxon>Azospirillum</taxon>
    </lineage>
</organism>
<dbReference type="EMBL" id="CP015285">
    <property type="protein sequence ID" value="ANC91723.1"/>
    <property type="molecule type" value="Genomic_DNA"/>
</dbReference>
<dbReference type="AlphaFoldDB" id="A0A160JFN3"/>
<dbReference type="STRING" id="1226968.A6A40_07270"/>
<dbReference type="Gene3D" id="3.40.710.10">
    <property type="entry name" value="DD-peptidase/beta-lactamase superfamily"/>
    <property type="match status" value="1"/>
</dbReference>
<keyword evidence="6" id="KW-0645">Protease</keyword>
<dbReference type="GO" id="GO:0009002">
    <property type="term" value="F:serine-type D-Ala-D-Ala carboxypeptidase activity"/>
    <property type="evidence" value="ECO:0007669"/>
    <property type="project" value="UniProtKB-EC"/>
</dbReference>
<evidence type="ECO:0000256" key="8">
    <source>
        <dbReference type="ARBA" id="ARBA00022801"/>
    </source>
</evidence>
<evidence type="ECO:0000256" key="4">
    <source>
        <dbReference type="ARBA" id="ARBA00012448"/>
    </source>
</evidence>
<feature type="signal peptide" evidence="16">
    <location>
        <begin position="1"/>
        <end position="29"/>
    </location>
</feature>
<dbReference type="PANTHER" id="PTHR21581">
    <property type="entry name" value="D-ALANYL-D-ALANINE CARBOXYPEPTIDASE"/>
    <property type="match status" value="1"/>
</dbReference>
<dbReference type="SUPFAM" id="SSF56601">
    <property type="entry name" value="beta-lactamase/transpeptidase-like"/>
    <property type="match status" value="1"/>
</dbReference>
<keyword evidence="7 16" id="KW-0732">Signal</keyword>
<dbReference type="GO" id="GO:0008360">
    <property type="term" value="P:regulation of cell shape"/>
    <property type="evidence" value="ECO:0007669"/>
    <property type="project" value="UniProtKB-KW"/>
</dbReference>
<comment type="pathway">
    <text evidence="2">Cell wall biogenesis; peptidoglycan biosynthesis.</text>
</comment>
<dbReference type="PANTHER" id="PTHR21581:SF6">
    <property type="entry name" value="TRAFFICKING PROTEIN PARTICLE COMPLEX SUBUNIT 12"/>
    <property type="match status" value="1"/>
</dbReference>
<evidence type="ECO:0000256" key="14">
    <source>
        <dbReference type="PIRSR" id="PIRSR618044-2"/>
    </source>
</evidence>
<sequence>MNAVVVRLCAVFGRSVALSVGMAAGIAMAGATIGAGMTAVSVQAATIDTIAKQAILLDLTSNTVLFEKNADERMAPSSMSKIMTAYLTFEAIKAGRLTLDSTLPVSERAWRMQGSKMFVELHNNIKVDDLIKGMIVQSGNDACIVLAEGLAGSEGSFAEQANRKARELGLKGSNFVNSTGWPDPNHYMTARDMALLAEHLIKDYPEYYHYYSIREFKYHGINQGNRNPLLYRGMDVDGMKTGHTEAGGYGLTASGEREGRRLLLVVNGLPSMQARADESARLIEWGFREFATYTLYKGGETIEQVPVWLGEQETVPVTVPQNLSVTMGRADRPGMKVSLVSSAPVAAPIKKGDTVGKLVITAPGFPGKEVPVVAAQDVPKAGIFGRAFAAAKYLVFGNSL</sequence>
<evidence type="ECO:0000256" key="16">
    <source>
        <dbReference type="SAM" id="SignalP"/>
    </source>
</evidence>
<keyword evidence="8" id="KW-0378">Hydrolase</keyword>
<comment type="function">
    <text evidence="1">Removes C-terminal D-alanyl residues from sugar-peptide cell wall precursors.</text>
</comment>
<name>A0A160JFN3_9PROT</name>